<reference evidence="1 2" key="1">
    <citation type="journal article" date="2015" name="Genome Biol.">
        <title>Comparative genomics of Steinernema reveals deeply conserved gene regulatory networks.</title>
        <authorList>
            <person name="Dillman A.R."/>
            <person name="Macchietto M."/>
            <person name="Porter C.F."/>
            <person name="Rogers A."/>
            <person name="Williams B."/>
            <person name="Antoshechkin I."/>
            <person name="Lee M.M."/>
            <person name="Goodwin Z."/>
            <person name="Lu X."/>
            <person name="Lewis E.E."/>
            <person name="Goodrich-Blair H."/>
            <person name="Stock S.P."/>
            <person name="Adams B.J."/>
            <person name="Sternberg P.W."/>
            <person name="Mortazavi A."/>
        </authorList>
    </citation>
    <scope>NUCLEOTIDE SEQUENCE [LARGE SCALE GENOMIC DNA]</scope>
    <source>
        <strain evidence="1 2">ALL</strain>
    </source>
</reference>
<evidence type="ECO:0000313" key="1">
    <source>
        <dbReference type="EMBL" id="TMS33790.1"/>
    </source>
</evidence>
<proteinExistence type="predicted"/>
<dbReference type="AlphaFoldDB" id="A0A4U8UL76"/>
<keyword evidence="2" id="KW-1185">Reference proteome</keyword>
<reference evidence="1 2" key="2">
    <citation type="journal article" date="2019" name="G3 (Bethesda)">
        <title>Hybrid Assembly of the Genome of the Entomopathogenic Nematode Steinernema carpocapsae Identifies the X-Chromosome.</title>
        <authorList>
            <person name="Serra L."/>
            <person name="Macchietto M."/>
            <person name="Macias-Munoz A."/>
            <person name="McGill C.J."/>
            <person name="Rodriguez I.M."/>
            <person name="Rodriguez B."/>
            <person name="Murad R."/>
            <person name="Mortazavi A."/>
        </authorList>
    </citation>
    <scope>NUCLEOTIDE SEQUENCE [LARGE SCALE GENOMIC DNA]</scope>
    <source>
        <strain evidence="1 2">ALL</strain>
    </source>
</reference>
<gene>
    <name evidence="1" type="ORF">L596_001487</name>
</gene>
<dbReference type="Proteomes" id="UP000298663">
    <property type="component" value="Unassembled WGS sequence"/>
</dbReference>
<name>A0A4U8UL76_STECR</name>
<organism evidence="1 2">
    <name type="scientific">Steinernema carpocapsae</name>
    <name type="common">Entomopathogenic nematode</name>
    <dbReference type="NCBI Taxonomy" id="34508"/>
    <lineage>
        <taxon>Eukaryota</taxon>
        <taxon>Metazoa</taxon>
        <taxon>Ecdysozoa</taxon>
        <taxon>Nematoda</taxon>
        <taxon>Chromadorea</taxon>
        <taxon>Rhabditida</taxon>
        <taxon>Tylenchina</taxon>
        <taxon>Panagrolaimomorpha</taxon>
        <taxon>Strongyloidoidea</taxon>
        <taxon>Steinernematidae</taxon>
        <taxon>Steinernema</taxon>
    </lineage>
</organism>
<accession>A0A4U8UL76</accession>
<dbReference type="EMBL" id="AZBU02000001">
    <property type="protein sequence ID" value="TMS33790.1"/>
    <property type="molecule type" value="Genomic_DNA"/>
</dbReference>
<protein>
    <submittedName>
        <fullName evidence="1">Uncharacterized protein</fullName>
    </submittedName>
</protein>
<sequence length="67" mass="7585">MTYVERDSLIKHVVTIGTGDNRSHVCLIFGINSTLPRINTKIKSPLLNKVDRSKRLRPCVTPPKRCP</sequence>
<evidence type="ECO:0000313" key="2">
    <source>
        <dbReference type="Proteomes" id="UP000298663"/>
    </source>
</evidence>
<comment type="caution">
    <text evidence="1">The sequence shown here is derived from an EMBL/GenBank/DDBJ whole genome shotgun (WGS) entry which is preliminary data.</text>
</comment>